<protein>
    <submittedName>
        <fullName evidence="1">Uncharacterized protein</fullName>
    </submittedName>
</protein>
<proteinExistence type="predicted"/>
<evidence type="ECO:0000313" key="1">
    <source>
        <dbReference type="EMBL" id="WMT03792.1"/>
    </source>
</evidence>
<accession>A0ABY9PD74</accession>
<dbReference type="Proteomes" id="UP001229313">
    <property type="component" value="Chromosome"/>
</dbReference>
<keyword evidence="2" id="KW-1185">Reference proteome</keyword>
<sequence>MSHAHRFDESTWPFDSPINTHSFTTRQVLDGGLPILEVYHDHDGDWQFLCGTTQDTADGRLVCLGCMIDRDAALLQLADLPVGWSAVRESTGHAWLRQPDEYDEDA</sequence>
<dbReference type="RefSeq" id="WP_309152376.1">
    <property type="nucleotide sequence ID" value="NZ_CP133568.1"/>
</dbReference>
<gene>
    <name evidence="1" type="ORF">RDV84_02800</name>
</gene>
<reference evidence="1 2" key="1">
    <citation type="submission" date="2023-08" db="EMBL/GenBank/DDBJ databases">
        <title>The whole genome sequence of Lysobacter yananisis.</title>
        <authorList>
            <person name="Sun H."/>
        </authorList>
    </citation>
    <scope>NUCLEOTIDE SEQUENCE [LARGE SCALE GENOMIC DNA]</scope>
    <source>
        <strain evidence="1 2">SNNU513</strain>
    </source>
</reference>
<evidence type="ECO:0000313" key="2">
    <source>
        <dbReference type="Proteomes" id="UP001229313"/>
    </source>
</evidence>
<name>A0ABY9PD74_9GAMM</name>
<organism evidence="1 2">
    <name type="scientific">Lysobacter yananisis</name>
    <dbReference type="NCBI Taxonomy" id="1003114"/>
    <lineage>
        <taxon>Bacteria</taxon>
        <taxon>Pseudomonadati</taxon>
        <taxon>Pseudomonadota</taxon>
        <taxon>Gammaproteobacteria</taxon>
        <taxon>Lysobacterales</taxon>
        <taxon>Lysobacteraceae</taxon>
        <taxon>Lysobacter</taxon>
    </lineage>
</organism>
<dbReference type="EMBL" id="CP133568">
    <property type="protein sequence ID" value="WMT03792.1"/>
    <property type="molecule type" value="Genomic_DNA"/>
</dbReference>